<accession>A0A0E9STH7</accession>
<evidence type="ECO:0000313" key="1">
    <source>
        <dbReference type="EMBL" id="JAH44557.1"/>
    </source>
</evidence>
<proteinExistence type="predicted"/>
<reference evidence="1" key="2">
    <citation type="journal article" date="2015" name="Fish Shellfish Immunol.">
        <title>Early steps in the European eel (Anguilla anguilla)-Vibrio vulnificus interaction in the gills: Role of the RtxA13 toxin.</title>
        <authorList>
            <person name="Callol A."/>
            <person name="Pajuelo D."/>
            <person name="Ebbesson L."/>
            <person name="Teles M."/>
            <person name="MacKenzie S."/>
            <person name="Amaro C."/>
        </authorList>
    </citation>
    <scope>NUCLEOTIDE SEQUENCE</scope>
</reference>
<sequence>MCSTHLVDLAGIYTLVRPGRSPIQLPNI</sequence>
<dbReference type="AlphaFoldDB" id="A0A0E9STH7"/>
<organism evidence="1">
    <name type="scientific">Anguilla anguilla</name>
    <name type="common">European freshwater eel</name>
    <name type="synonym">Muraena anguilla</name>
    <dbReference type="NCBI Taxonomy" id="7936"/>
    <lineage>
        <taxon>Eukaryota</taxon>
        <taxon>Metazoa</taxon>
        <taxon>Chordata</taxon>
        <taxon>Craniata</taxon>
        <taxon>Vertebrata</taxon>
        <taxon>Euteleostomi</taxon>
        <taxon>Actinopterygii</taxon>
        <taxon>Neopterygii</taxon>
        <taxon>Teleostei</taxon>
        <taxon>Anguilliformes</taxon>
        <taxon>Anguillidae</taxon>
        <taxon>Anguilla</taxon>
    </lineage>
</organism>
<name>A0A0E9STH7_ANGAN</name>
<reference evidence="1" key="1">
    <citation type="submission" date="2014-11" db="EMBL/GenBank/DDBJ databases">
        <authorList>
            <person name="Amaro Gonzalez C."/>
        </authorList>
    </citation>
    <scope>NUCLEOTIDE SEQUENCE</scope>
</reference>
<protein>
    <submittedName>
        <fullName evidence="1">Uncharacterized protein</fullName>
    </submittedName>
</protein>
<dbReference type="EMBL" id="GBXM01064020">
    <property type="protein sequence ID" value="JAH44557.1"/>
    <property type="molecule type" value="Transcribed_RNA"/>
</dbReference>